<dbReference type="SUPFAM" id="SSF88946">
    <property type="entry name" value="Sigma2 domain of RNA polymerase sigma factors"/>
    <property type="match status" value="1"/>
</dbReference>
<dbReference type="SUPFAM" id="SSF88659">
    <property type="entry name" value="Sigma3 and sigma4 domains of RNA polymerase sigma factors"/>
    <property type="match status" value="1"/>
</dbReference>
<evidence type="ECO:0000259" key="7">
    <source>
        <dbReference type="Pfam" id="PF20239"/>
    </source>
</evidence>
<dbReference type="Gene3D" id="1.10.10.10">
    <property type="entry name" value="Winged helix-like DNA-binding domain superfamily/Winged helix DNA-binding domain"/>
    <property type="match status" value="1"/>
</dbReference>
<dbReference type="GO" id="GO:0016987">
    <property type="term" value="F:sigma factor activity"/>
    <property type="evidence" value="ECO:0007669"/>
    <property type="project" value="UniProtKB-KW"/>
</dbReference>
<feature type="domain" description="DUF6596" evidence="7">
    <location>
        <begin position="162"/>
        <end position="253"/>
    </location>
</feature>
<keyword evidence="9" id="KW-1185">Reference proteome</keyword>
<dbReference type="STRING" id="587636.SAMN05216199_0045"/>
<accession>A0A1H9XPN8</accession>
<gene>
    <name evidence="8" type="ORF">SAMN05216199_0045</name>
</gene>
<evidence type="ECO:0000313" key="8">
    <source>
        <dbReference type="EMBL" id="SES48120.1"/>
    </source>
</evidence>
<dbReference type="Pfam" id="PF04542">
    <property type="entry name" value="Sigma70_r2"/>
    <property type="match status" value="1"/>
</dbReference>
<dbReference type="InterPro" id="IPR036388">
    <property type="entry name" value="WH-like_DNA-bd_sf"/>
</dbReference>
<dbReference type="NCBIfam" id="TIGR02937">
    <property type="entry name" value="sigma70-ECF"/>
    <property type="match status" value="1"/>
</dbReference>
<dbReference type="InterPro" id="IPR007627">
    <property type="entry name" value="RNA_pol_sigma70_r2"/>
</dbReference>
<evidence type="ECO:0000256" key="4">
    <source>
        <dbReference type="ARBA" id="ARBA00023163"/>
    </source>
</evidence>
<comment type="similarity">
    <text evidence="1">Belongs to the sigma-70 factor family. ECF subfamily.</text>
</comment>
<evidence type="ECO:0000259" key="6">
    <source>
        <dbReference type="Pfam" id="PF08281"/>
    </source>
</evidence>
<dbReference type="GO" id="GO:0006352">
    <property type="term" value="P:DNA-templated transcription initiation"/>
    <property type="evidence" value="ECO:0007669"/>
    <property type="project" value="InterPro"/>
</dbReference>
<name>A0A1H9XPN8_9MICO</name>
<dbReference type="InterPro" id="IPR013325">
    <property type="entry name" value="RNA_pol_sigma_r2"/>
</dbReference>
<dbReference type="Gene3D" id="1.10.1740.10">
    <property type="match status" value="1"/>
</dbReference>
<evidence type="ECO:0000313" key="9">
    <source>
        <dbReference type="Proteomes" id="UP000199019"/>
    </source>
</evidence>
<dbReference type="PANTHER" id="PTHR47756">
    <property type="entry name" value="BLL6612 PROTEIN-RELATED"/>
    <property type="match status" value="1"/>
</dbReference>
<dbReference type="InterPro" id="IPR013249">
    <property type="entry name" value="RNA_pol_sigma70_r4_t2"/>
</dbReference>
<dbReference type="PANTHER" id="PTHR47756:SF2">
    <property type="entry name" value="BLL6612 PROTEIN"/>
    <property type="match status" value="1"/>
</dbReference>
<feature type="domain" description="RNA polymerase sigma-70 region 2" evidence="5">
    <location>
        <begin position="4"/>
        <end position="72"/>
    </location>
</feature>
<proteinExistence type="inferred from homology"/>
<dbReference type="OrthoDB" id="9780299at2"/>
<dbReference type="EMBL" id="FOHB01000010">
    <property type="protein sequence ID" value="SES48120.1"/>
    <property type="molecule type" value="Genomic_DNA"/>
</dbReference>
<dbReference type="RefSeq" id="WP_091762384.1">
    <property type="nucleotide sequence ID" value="NZ_FOHB01000010.1"/>
</dbReference>
<dbReference type="InterPro" id="IPR046531">
    <property type="entry name" value="DUF6596"/>
</dbReference>
<evidence type="ECO:0000256" key="1">
    <source>
        <dbReference type="ARBA" id="ARBA00010641"/>
    </source>
</evidence>
<keyword evidence="4" id="KW-0804">Transcription</keyword>
<keyword evidence="2" id="KW-0805">Transcription regulation</keyword>
<dbReference type="Pfam" id="PF08281">
    <property type="entry name" value="Sigma70_r4_2"/>
    <property type="match status" value="1"/>
</dbReference>
<sequence length="387" mass="42194">MDDLLRQLVPQVLGVLVRRGADFAAAEDAVQDALIEALGRWPKLPAGQPDDPRAWLVTVAWRKLLDAHRSESARRRRELRELEQPFPGPTEQADDTLLLLFLCCHPSLSPASAVALTLRAVGGLTTRQIADAYLVPEATMAQRISRAKRTVSGQRLDQPGDLGAVLKVLYLIFNEGYSGDVDLAVEAIRLTGQLAAGTDEPEVAGLLALMLIHHARRGSRFAPDGSLVPLAEQDRTCWDTVAIAEGVTILQHALGRDRLGEYQAQAAIAALHADARTAEETDWPQVLEWYDELLRITDSPVVALNRAVALGEVDGPLAGLRVVERLPDDLPRRDAVLAHLHERAGNLAEAQRLYAVAARAARNAAERDHLTRQAARLHARASRPSAT</sequence>
<reference evidence="9" key="1">
    <citation type="submission" date="2016-10" db="EMBL/GenBank/DDBJ databases">
        <authorList>
            <person name="Varghese N."/>
            <person name="Submissions S."/>
        </authorList>
    </citation>
    <scope>NUCLEOTIDE SEQUENCE [LARGE SCALE GENOMIC DNA]</scope>
    <source>
        <strain evidence="9">CGMCC 1.6963</strain>
    </source>
</reference>
<evidence type="ECO:0000256" key="3">
    <source>
        <dbReference type="ARBA" id="ARBA00023082"/>
    </source>
</evidence>
<evidence type="ECO:0000259" key="5">
    <source>
        <dbReference type="Pfam" id="PF04542"/>
    </source>
</evidence>
<dbReference type="InterPro" id="IPR013324">
    <property type="entry name" value="RNA_pol_sigma_r3/r4-like"/>
</dbReference>
<dbReference type="AlphaFoldDB" id="A0A1H9XPN8"/>
<dbReference type="InterPro" id="IPR014284">
    <property type="entry name" value="RNA_pol_sigma-70_dom"/>
</dbReference>
<dbReference type="Pfam" id="PF20239">
    <property type="entry name" value="DUF6596"/>
    <property type="match status" value="1"/>
</dbReference>
<dbReference type="GO" id="GO:0003677">
    <property type="term" value="F:DNA binding"/>
    <property type="evidence" value="ECO:0007669"/>
    <property type="project" value="InterPro"/>
</dbReference>
<evidence type="ECO:0000256" key="2">
    <source>
        <dbReference type="ARBA" id="ARBA00023015"/>
    </source>
</evidence>
<organism evidence="8 9">
    <name type="scientific">Pedococcus cremeus</name>
    <dbReference type="NCBI Taxonomy" id="587636"/>
    <lineage>
        <taxon>Bacteria</taxon>
        <taxon>Bacillati</taxon>
        <taxon>Actinomycetota</taxon>
        <taxon>Actinomycetes</taxon>
        <taxon>Micrococcales</taxon>
        <taxon>Intrasporangiaceae</taxon>
        <taxon>Pedococcus</taxon>
    </lineage>
</organism>
<protein>
    <submittedName>
        <fullName evidence="8">RNA polymerase, sigma subunit, ECF family</fullName>
    </submittedName>
</protein>
<feature type="domain" description="RNA polymerase sigma factor 70 region 4 type 2" evidence="6">
    <location>
        <begin position="100"/>
        <end position="150"/>
    </location>
</feature>
<dbReference type="Proteomes" id="UP000199019">
    <property type="component" value="Unassembled WGS sequence"/>
</dbReference>
<keyword evidence="3" id="KW-0731">Sigma factor</keyword>